<feature type="transmembrane region" description="Helical" evidence="8">
    <location>
        <begin position="373"/>
        <end position="394"/>
    </location>
</feature>
<feature type="domain" description="Type II secretion system protein GspF" evidence="9">
    <location>
        <begin position="67"/>
        <end position="190"/>
    </location>
</feature>
<comment type="similarity">
    <text evidence="2">Belongs to the GSP F family.</text>
</comment>
<dbReference type="Proteomes" id="UP000179005">
    <property type="component" value="Unassembled WGS sequence"/>
</dbReference>
<keyword evidence="5 8" id="KW-0812">Transmembrane</keyword>
<accession>A0A1F4VEJ5</accession>
<dbReference type="Gene3D" id="1.20.81.30">
    <property type="entry name" value="Type II secretion system (T2SS), domain F"/>
    <property type="match status" value="2"/>
</dbReference>
<evidence type="ECO:0000313" key="10">
    <source>
        <dbReference type="EMBL" id="OGC55617.1"/>
    </source>
</evidence>
<dbReference type="AlphaFoldDB" id="A0A1F4VEJ5"/>
<name>A0A1F4VEJ5_UNCKA</name>
<dbReference type="Pfam" id="PF00482">
    <property type="entry name" value="T2SSF"/>
    <property type="match status" value="2"/>
</dbReference>
<organism evidence="10 11">
    <name type="scientific">candidate division WWE3 bacterium RIFCSPHIGHO2_01_FULL_48_15</name>
    <dbReference type="NCBI Taxonomy" id="1802619"/>
    <lineage>
        <taxon>Bacteria</taxon>
        <taxon>Katanobacteria</taxon>
    </lineage>
</organism>
<evidence type="ECO:0000256" key="6">
    <source>
        <dbReference type="ARBA" id="ARBA00022989"/>
    </source>
</evidence>
<evidence type="ECO:0000259" key="9">
    <source>
        <dbReference type="Pfam" id="PF00482"/>
    </source>
</evidence>
<protein>
    <recommendedName>
        <fullName evidence="9">Type II secretion system protein GspF domain-containing protein</fullName>
    </recommendedName>
</protein>
<gene>
    <name evidence="10" type="ORF">A2797_00950</name>
</gene>
<dbReference type="STRING" id="1802619.A2797_00950"/>
<evidence type="ECO:0000256" key="2">
    <source>
        <dbReference type="ARBA" id="ARBA00005745"/>
    </source>
</evidence>
<evidence type="ECO:0000256" key="1">
    <source>
        <dbReference type="ARBA" id="ARBA00004429"/>
    </source>
</evidence>
<comment type="caution">
    <text evidence="10">The sequence shown here is derived from an EMBL/GenBank/DDBJ whole genome shotgun (WGS) entry which is preliminary data.</text>
</comment>
<dbReference type="PRINTS" id="PR00812">
    <property type="entry name" value="BCTERIALGSPF"/>
</dbReference>
<sequence>MPFYTYIVKSPEGKTVTGTIEAYSPASAGDLLRQRNYVVISLLERKAGLLARFQRFQGISLAERAVFARQLATMFSAGIPLGDALDILHSQAESERMKEALGEMVGDIQGGASLSKSMAKYPDVFPKVMVALVEAGEASGKLDLILNELAQNTEKERDFQSKTQGALIYPAIIFFAMIVVFLIITVFVVPRLADLYADIGVDLPLPTKILIWVSNVLTGGWGILLPLFGLAIYGIARYAQTEKGKYQISGLTFSFPVFGKLNKEAELARFSRTLGLLLGAGVPITQALEIVAHAMGNVLYEKAILDAAAKVQKGIPLSTPIKADPNFPPILGQMISVGEETGKLDEVLTKVSSFFESQAEQSVRNVSAALEPLVMIVLGVMVGLLVLSIITPIYNLTTQF</sequence>
<dbReference type="InterPro" id="IPR042094">
    <property type="entry name" value="T2SS_GspF_sf"/>
</dbReference>
<keyword evidence="6 8" id="KW-1133">Transmembrane helix</keyword>
<dbReference type="InterPro" id="IPR003004">
    <property type="entry name" value="GspF/PilC"/>
</dbReference>
<evidence type="ECO:0000256" key="7">
    <source>
        <dbReference type="ARBA" id="ARBA00023136"/>
    </source>
</evidence>
<keyword evidence="4" id="KW-0997">Cell inner membrane</keyword>
<dbReference type="FunFam" id="1.20.81.30:FF:000001">
    <property type="entry name" value="Type II secretion system protein F"/>
    <property type="match status" value="2"/>
</dbReference>
<keyword evidence="3" id="KW-1003">Cell membrane</keyword>
<comment type="subcellular location">
    <subcellularLocation>
        <location evidence="1">Cell inner membrane</location>
        <topology evidence="1">Multi-pass membrane protein</topology>
    </subcellularLocation>
</comment>
<evidence type="ECO:0000256" key="3">
    <source>
        <dbReference type="ARBA" id="ARBA00022475"/>
    </source>
</evidence>
<dbReference type="GO" id="GO:0005886">
    <property type="term" value="C:plasma membrane"/>
    <property type="evidence" value="ECO:0007669"/>
    <property type="project" value="UniProtKB-SubCell"/>
</dbReference>
<feature type="transmembrane region" description="Helical" evidence="8">
    <location>
        <begin position="167"/>
        <end position="189"/>
    </location>
</feature>
<feature type="domain" description="Type II secretion system protein GspF" evidence="9">
    <location>
        <begin position="270"/>
        <end position="392"/>
    </location>
</feature>
<dbReference type="PANTHER" id="PTHR30012">
    <property type="entry name" value="GENERAL SECRETION PATHWAY PROTEIN"/>
    <property type="match status" value="1"/>
</dbReference>
<reference evidence="10 11" key="1">
    <citation type="journal article" date="2016" name="Nat. Commun.">
        <title>Thousands of microbial genomes shed light on interconnected biogeochemical processes in an aquifer system.</title>
        <authorList>
            <person name="Anantharaman K."/>
            <person name="Brown C.T."/>
            <person name="Hug L.A."/>
            <person name="Sharon I."/>
            <person name="Castelle C.J."/>
            <person name="Probst A.J."/>
            <person name="Thomas B.C."/>
            <person name="Singh A."/>
            <person name="Wilkins M.J."/>
            <person name="Karaoz U."/>
            <person name="Brodie E.L."/>
            <person name="Williams K.H."/>
            <person name="Hubbard S.S."/>
            <person name="Banfield J.F."/>
        </authorList>
    </citation>
    <scope>NUCLEOTIDE SEQUENCE [LARGE SCALE GENOMIC DNA]</scope>
</reference>
<feature type="transmembrane region" description="Helical" evidence="8">
    <location>
        <begin position="209"/>
        <end position="236"/>
    </location>
</feature>
<proteinExistence type="inferred from homology"/>
<evidence type="ECO:0000256" key="4">
    <source>
        <dbReference type="ARBA" id="ARBA00022519"/>
    </source>
</evidence>
<evidence type="ECO:0000313" key="11">
    <source>
        <dbReference type="Proteomes" id="UP000179005"/>
    </source>
</evidence>
<evidence type="ECO:0000256" key="5">
    <source>
        <dbReference type="ARBA" id="ARBA00022692"/>
    </source>
</evidence>
<dbReference type="EMBL" id="MEVC01000008">
    <property type="protein sequence ID" value="OGC55617.1"/>
    <property type="molecule type" value="Genomic_DNA"/>
</dbReference>
<evidence type="ECO:0000256" key="8">
    <source>
        <dbReference type="SAM" id="Phobius"/>
    </source>
</evidence>
<dbReference type="PANTHER" id="PTHR30012:SF0">
    <property type="entry name" value="TYPE II SECRETION SYSTEM PROTEIN F-RELATED"/>
    <property type="match status" value="1"/>
</dbReference>
<keyword evidence="7 8" id="KW-0472">Membrane</keyword>
<dbReference type="InterPro" id="IPR018076">
    <property type="entry name" value="T2SS_GspF_dom"/>
</dbReference>